<organism evidence="1 2">
    <name type="scientific">Pyrenophora teres f. teres</name>
    <dbReference type="NCBI Taxonomy" id="97479"/>
    <lineage>
        <taxon>Eukaryota</taxon>
        <taxon>Fungi</taxon>
        <taxon>Dikarya</taxon>
        <taxon>Ascomycota</taxon>
        <taxon>Pezizomycotina</taxon>
        <taxon>Dothideomycetes</taxon>
        <taxon>Pleosporomycetidae</taxon>
        <taxon>Pleosporales</taxon>
        <taxon>Pleosporineae</taxon>
        <taxon>Pleosporaceae</taxon>
        <taxon>Pyrenophora</taxon>
    </lineage>
</organism>
<dbReference type="AlphaFoldDB" id="A0A6S6W7E3"/>
<name>A0A6S6W7E3_9PLEO</name>
<accession>A0A6S6W7E3</accession>
<dbReference type="EMBL" id="HG992982">
    <property type="protein sequence ID" value="CAE7189339.1"/>
    <property type="molecule type" value="Genomic_DNA"/>
</dbReference>
<proteinExistence type="predicted"/>
<reference evidence="1" key="1">
    <citation type="submission" date="2021-02" db="EMBL/GenBank/DDBJ databases">
        <authorList>
            <person name="Syme A R."/>
            <person name="Syme A R."/>
            <person name="Moolhuijzen P."/>
        </authorList>
    </citation>
    <scope>NUCLEOTIDE SEQUENCE</scope>
    <source>
        <strain evidence="1">W1-1</strain>
    </source>
</reference>
<protein>
    <submittedName>
        <fullName evidence="1">Uncharacterized protein</fullName>
    </submittedName>
</protein>
<evidence type="ECO:0000313" key="2">
    <source>
        <dbReference type="Proteomes" id="UP000472372"/>
    </source>
</evidence>
<dbReference type="Proteomes" id="UP000472372">
    <property type="component" value="Chromosome 6"/>
</dbReference>
<sequence length="90" mass="9815">MKFSLIAGGLFFASSVYGYVKCTCYSKERGLPELPTAKQCCKAMNNIQPNEFPTTDSVFCTYPSGDVDNMATQFKSCCKAGGARIGDCWN</sequence>
<evidence type="ECO:0000313" key="1">
    <source>
        <dbReference type="EMBL" id="CAE7189339.1"/>
    </source>
</evidence>
<gene>
    <name evidence="1" type="ORF">PTTW11_07459</name>
</gene>